<dbReference type="NCBIfam" id="TIGR01537">
    <property type="entry name" value="portal_HK97"/>
    <property type="match status" value="1"/>
</dbReference>
<dbReference type="EMBL" id="AZFW01000017">
    <property type="protein sequence ID" value="KRM29181.1"/>
    <property type="molecule type" value="Genomic_DNA"/>
</dbReference>
<feature type="region of interest" description="Disordered" evidence="1">
    <location>
        <begin position="359"/>
        <end position="386"/>
    </location>
</feature>
<dbReference type="InterPro" id="IPR006427">
    <property type="entry name" value="Portal_HK97"/>
</dbReference>
<evidence type="ECO:0000256" key="1">
    <source>
        <dbReference type="SAM" id="MobiDB-lite"/>
    </source>
</evidence>
<dbReference type="PATRIC" id="fig|1122147.4.peg.1039"/>
<evidence type="ECO:0000313" key="3">
    <source>
        <dbReference type="Proteomes" id="UP000050949"/>
    </source>
</evidence>
<organism evidence="2 3">
    <name type="scientific">Schleiferilactobacillus harbinensis DSM 16991</name>
    <dbReference type="NCBI Taxonomy" id="1122147"/>
    <lineage>
        <taxon>Bacteria</taxon>
        <taxon>Bacillati</taxon>
        <taxon>Bacillota</taxon>
        <taxon>Bacilli</taxon>
        <taxon>Lactobacillales</taxon>
        <taxon>Lactobacillaceae</taxon>
        <taxon>Schleiferilactobacillus</taxon>
    </lineage>
</organism>
<comment type="caution">
    <text evidence="2">The sequence shown here is derived from an EMBL/GenBank/DDBJ whole genome shotgun (WGS) entry which is preliminary data.</text>
</comment>
<accession>A0A0R1XI23</accession>
<reference evidence="2 3" key="1">
    <citation type="journal article" date="2015" name="Genome Announc.">
        <title>Expanding the biotechnology potential of lactobacilli through comparative genomics of 213 strains and associated genera.</title>
        <authorList>
            <person name="Sun Z."/>
            <person name="Harris H.M."/>
            <person name="McCann A."/>
            <person name="Guo C."/>
            <person name="Argimon S."/>
            <person name="Zhang W."/>
            <person name="Yang X."/>
            <person name="Jeffery I.B."/>
            <person name="Cooney J.C."/>
            <person name="Kagawa T.F."/>
            <person name="Liu W."/>
            <person name="Song Y."/>
            <person name="Salvetti E."/>
            <person name="Wrobel A."/>
            <person name="Rasinkangas P."/>
            <person name="Parkhill J."/>
            <person name="Rea M.C."/>
            <person name="O'Sullivan O."/>
            <person name="Ritari J."/>
            <person name="Douillard F.P."/>
            <person name="Paul Ross R."/>
            <person name="Yang R."/>
            <person name="Briner A.E."/>
            <person name="Felis G.E."/>
            <person name="de Vos W.M."/>
            <person name="Barrangou R."/>
            <person name="Klaenhammer T.R."/>
            <person name="Caufield P.W."/>
            <person name="Cui Y."/>
            <person name="Zhang H."/>
            <person name="O'Toole P.W."/>
        </authorList>
    </citation>
    <scope>NUCLEOTIDE SEQUENCE [LARGE SCALE GENOMIC DNA]</scope>
    <source>
        <strain evidence="2 3">DSM 16991</strain>
    </source>
</reference>
<dbReference type="AlphaFoldDB" id="A0A0R1XI23"/>
<gene>
    <name evidence="2" type="ORF">FC91_GL001004</name>
</gene>
<name>A0A0R1XI23_9LACO</name>
<proteinExistence type="predicted"/>
<evidence type="ECO:0000313" key="2">
    <source>
        <dbReference type="EMBL" id="KRM29181.1"/>
    </source>
</evidence>
<dbReference type="InterPro" id="IPR006944">
    <property type="entry name" value="Phage/GTA_portal"/>
</dbReference>
<protein>
    <submittedName>
        <fullName evidence="2">Phage portal protein, hk97 family</fullName>
    </submittedName>
</protein>
<dbReference type="Pfam" id="PF04860">
    <property type="entry name" value="Phage_portal"/>
    <property type="match status" value="1"/>
</dbReference>
<sequence length="386" mass="43945">MFDADMWEPDLQRAYLKRMAIDTNVNFIARSFTQSEFKVMDGKKSDRNSELYYRLNVRPNANQSSSQFWYDFIYKLIYNNEVLVIQSDTGDLLIADSFVHNQYALYPDTFSGVTIGTYTYDRTFSMNDVLYIKFANSRLEDYVASLFGDYGKLMGRMIEVAMRNRQVRAVVHVGAMAGLSDEEKQKKVQNYLDSVYRAFQDKSVAIVPETNGLEYDEKNPGGETRGTSPLDEVSDIKTQFIDDVALILSIPPALLHGNNAEISQNKQSYIDFCLRPLMYRIRDEMNAKFFSPDEFQNGKHVEIIGLDKQNIVDVATAIDKLRAATVLNGDEARGLLGYDPTGLPEMQEYYVTKNYQSAAPNAKGVDNNMKGGDDNENDERQGNNRE</sequence>
<dbReference type="eggNOG" id="COG4695">
    <property type="taxonomic scope" value="Bacteria"/>
</dbReference>
<dbReference type="Proteomes" id="UP000050949">
    <property type="component" value="Unassembled WGS sequence"/>
</dbReference>